<feature type="transmembrane region" description="Helical" evidence="7">
    <location>
        <begin position="12"/>
        <end position="33"/>
    </location>
</feature>
<keyword evidence="4 7" id="KW-0812">Transmembrane</keyword>
<reference evidence="9" key="1">
    <citation type="journal article" date="2019" name="Int. J. Syst. Evol. Microbiol.">
        <title>The Global Catalogue of Microorganisms (GCM) 10K type strain sequencing project: providing services to taxonomists for standard genome sequencing and annotation.</title>
        <authorList>
            <consortium name="The Broad Institute Genomics Platform"/>
            <consortium name="The Broad Institute Genome Sequencing Center for Infectious Disease"/>
            <person name="Wu L."/>
            <person name="Ma J."/>
        </authorList>
    </citation>
    <scope>NUCLEOTIDE SEQUENCE [LARGE SCALE GENOMIC DNA]</scope>
    <source>
        <strain evidence="9">NBRC 102122</strain>
    </source>
</reference>
<comment type="caution">
    <text evidence="8">The sequence shown here is derived from an EMBL/GenBank/DDBJ whole genome shotgun (WGS) entry which is preliminary data.</text>
</comment>
<dbReference type="EMBL" id="BSOP01000058">
    <property type="protein sequence ID" value="GLR54664.1"/>
    <property type="molecule type" value="Genomic_DNA"/>
</dbReference>
<evidence type="ECO:0000256" key="2">
    <source>
        <dbReference type="ARBA" id="ARBA00015550"/>
    </source>
</evidence>
<organism evidence="8 9">
    <name type="scientific">Shinella yambaruensis</name>
    <dbReference type="NCBI Taxonomy" id="415996"/>
    <lineage>
        <taxon>Bacteria</taxon>
        <taxon>Pseudomonadati</taxon>
        <taxon>Pseudomonadota</taxon>
        <taxon>Alphaproteobacteria</taxon>
        <taxon>Hyphomicrobiales</taxon>
        <taxon>Rhizobiaceae</taxon>
        <taxon>Shinella</taxon>
    </lineage>
</organism>
<keyword evidence="6 7" id="KW-0472">Membrane</keyword>
<accession>A0ABQ5ZSF7</accession>
<dbReference type="Proteomes" id="UP001156702">
    <property type="component" value="Unassembled WGS sequence"/>
</dbReference>
<evidence type="ECO:0000256" key="6">
    <source>
        <dbReference type="ARBA" id="ARBA00023136"/>
    </source>
</evidence>
<dbReference type="PANTHER" id="PTHR30341:SF0">
    <property type="entry name" value="NA(+)_H(+) ANTIPORTER NHAA"/>
    <property type="match status" value="1"/>
</dbReference>
<sequence length="153" mass="15671">MRVQAALHPWVAYGVMPLFALANAGVSFAGVNLSGGAPLWVMIGVGIALIAGKPLGVASVSWLLVRLGLCRLPPGMGWGSVWLIGLLAGIGFTMSIFVSMLAFTDEDMLAAAKLGVLAGSFVSALLGLGWGVLYARGISQKDVAGRGNLAGYP</sequence>
<evidence type="ECO:0000256" key="3">
    <source>
        <dbReference type="ARBA" id="ARBA00022475"/>
    </source>
</evidence>
<dbReference type="Gene3D" id="1.20.1530.10">
    <property type="entry name" value="Na+/H+ antiporter like domain"/>
    <property type="match status" value="1"/>
</dbReference>
<protein>
    <recommendedName>
        <fullName evidence="2">Putative Na(+)/H(+) antiporter NhaA homolog</fullName>
    </recommendedName>
</protein>
<dbReference type="InterPro" id="IPR023171">
    <property type="entry name" value="Na/H_antiporter_dom_sf"/>
</dbReference>
<comment type="subcellular location">
    <subcellularLocation>
        <location evidence="1">Cell inner membrane</location>
        <topology evidence="1">Multi-pass membrane protein</topology>
    </subcellularLocation>
</comment>
<dbReference type="Pfam" id="PF06965">
    <property type="entry name" value="Na_H_antiport_1"/>
    <property type="match status" value="1"/>
</dbReference>
<evidence type="ECO:0000256" key="7">
    <source>
        <dbReference type="SAM" id="Phobius"/>
    </source>
</evidence>
<dbReference type="PANTHER" id="PTHR30341">
    <property type="entry name" value="SODIUM ION/PROTON ANTIPORTER NHAA-RELATED"/>
    <property type="match status" value="1"/>
</dbReference>
<feature type="transmembrane region" description="Helical" evidence="7">
    <location>
        <begin position="39"/>
        <end position="65"/>
    </location>
</feature>
<evidence type="ECO:0000256" key="1">
    <source>
        <dbReference type="ARBA" id="ARBA00004429"/>
    </source>
</evidence>
<keyword evidence="3" id="KW-1003">Cell membrane</keyword>
<feature type="transmembrane region" description="Helical" evidence="7">
    <location>
        <begin position="114"/>
        <end position="135"/>
    </location>
</feature>
<keyword evidence="5 7" id="KW-1133">Transmembrane helix</keyword>
<name>A0ABQ5ZSF7_9HYPH</name>
<gene>
    <name evidence="8" type="ORF">GCM10007923_58830</name>
</gene>
<evidence type="ECO:0000313" key="8">
    <source>
        <dbReference type="EMBL" id="GLR54664.1"/>
    </source>
</evidence>
<dbReference type="InterPro" id="IPR004670">
    <property type="entry name" value="NhaA"/>
</dbReference>
<evidence type="ECO:0000256" key="4">
    <source>
        <dbReference type="ARBA" id="ARBA00022692"/>
    </source>
</evidence>
<evidence type="ECO:0000256" key="5">
    <source>
        <dbReference type="ARBA" id="ARBA00022989"/>
    </source>
</evidence>
<feature type="transmembrane region" description="Helical" evidence="7">
    <location>
        <begin position="77"/>
        <end position="102"/>
    </location>
</feature>
<keyword evidence="9" id="KW-1185">Reference proteome</keyword>
<proteinExistence type="predicted"/>
<evidence type="ECO:0000313" key="9">
    <source>
        <dbReference type="Proteomes" id="UP001156702"/>
    </source>
</evidence>